<comment type="caution">
    <text evidence="2">The sequence shown here is derived from an EMBL/GenBank/DDBJ whole genome shotgun (WGS) entry which is preliminary data.</text>
</comment>
<dbReference type="Gene3D" id="3.40.50.720">
    <property type="entry name" value="NAD(P)-binding Rossmann-like Domain"/>
    <property type="match status" value="1"/>
</dbReference>
<dbReference type="SUPFAM" id="SSF51735">
    <property type="entry name" value="NAD(P)-binding Rossmann-fold domains"/>
    <property type="match status" value="1"/>
</dbReference>
<name>A0A9Q4FZD7_SALAG</name>
<dbReference type="InterPro" id="IPR036291">
    <property type="entry name" value="NAD(P)-bd_dom_sf"/>
</dbReference>
<evidence type="ECO:0000259" key="1">
    <source>
        <dbReference type="Pfam" id="PF01370"/>
    </source>
</evidence>
<dbReference type="RefSeq" id="WP_257821707.1">
    <property type="nucleotide sequence ID" value="NZ_JABXYM010000001.1"/>
</dbReference>
<organism evidence="2 3">
    <name type="scientific">Salipaludibacillus agaradhaerens</name>
    <name type="common">Bacillus agaradhaerens</name>
    <dbReference type="NCBI Taxonomy" id="76935"/>
    <lineage>
        <taxon>Bacteria</taxon>
        <taxon>Bacillati</taxon>
        <taxon>Bacillota</taxon>
        <taxon>Bacilli</taxon>
        <taxon>Bacillales</taxon>
        <taxon>Bacillaceae</taxon>
    </lineage>
</organism>
<dbReference type="Proteomes" id="UP001057753">
    <property type="component" value="Unassembled WGS sequence"/>
</dbReference>
<reference evidence="2" key="1">
    <citation type="submission" date="2020-06" db="EMBL/GenBank/DDBJ databases">
        <title>Insight into the genomes of haloalkaliphilic bacilli from Kenyan soda lakes.</title>
        <authorList>
            <person name="Mwirichia R."/>
            <person name="Villamizar G.C."/>
            <person name="Poehlein A."/>
            <person name="Mugweru J."/>
            <person name="Kipnyargis A."/>
            <person name="Kiplimo D."/>
            <person name="Orwa P."/>
            <person name="Daniel R."/>
        </authorList>
    </citation>
    <scope>NUCLEOTIDE SEQUENCE</scope>
    <source>
        <strain evidence="2">B1096_S55</strain>
    </source>
</reference>
<dbReference type="PANTHER" id="PTHR48079:SF6">
    <property type="entry name" value="NAD(P)-BINDING DOMAIN-CONTAINING PROTEIN-RELATED"/>
    <property type="match status" value="1"/>
</dbReference>
<evidence type="ECO:0000313" key="3">
    <source>
        <dbReference type="Proteomes" id="UP001057753"/>
    </source>
</evidence>
<dbReference type="InterPro" id="IPR051783">
    <property type="entry name" value="NAD(P)-dependent_oxidoreduct"/>
</dbReference>
<dbReference type="AlphaFoldDB" id="A0A9Q4FZD7"/>
<evidence type="ECO:0000313" key="2">
    <source>
        <dbReference type="EMBL" id="MCR6097306.1"/>
    </source>
</evidence>
<dbReference type="GO" id="GO:0004029">
    <property type="term" value="F:aldehyde dehydrogenase (NAD+) activity"/>
    <property type="evidence" value="ECO:0007669"/>
    <property type="project" value="TreeGrafter"/>
</dbReference>
<dbReference type="Pfam" id="PF01370">
    <property type="entry name" value="Epimerase"/>
    <property type="match status" value="1"/>
</dbReference>
<sequence>MKVFLTGGTGLLGSHIVKELLDNHHQVKLLARSLEKARRLIPAGVEIIQGDLRDVTSFVSELEGCDVLIHAGAYFTEFFKKGNVDNALYEINVKGTNQLFQGAYERGVCHIIYVSSTGVIDTSSGEVVDENTPYDETTNNPYFKSKIEAEKMAMAFNRKHPNLRFITVIPAIMMGPNDHGVTRMGEFVISFLKESLPAILPVKTVIVDARDVAKSIVAAVDKGRKGERYIIGGEIYEVKDVVSALSDISGKPIPKRRPSFKLIMLMSAMMTMRAKITGKPSPLPRRDELKKLRNQKGYSSMKAKEELGLTFRPLTATLSDTVSWFEENDYLN</sequence>
<dbReference type="PANTHER" id="PTHR48079">
    <property type="entry name" value="PROTEIN YEEZ"/>
    <property type="match status" value="1"/>
</dbReference>
<accession>A0A9Q4FZD7</accession>
<proteinExistence type="predicted"/>
<protein>
    <submittedName>
        <fullName evidence="2">NAD-dependent epimerase/dehydratase family protein</fullName>
    </submittedName>
</protein>
<keyword evidence="3" id="KW-1185">Reference proteome</keyword>
<gene>
    <name evidence="2" type="ORF">HXA33_12195</name>
</gene>
<dbReference type="GO" id="GO:0005737">
    <property type="term" value="C:cytoplasm"/>
    <property type="evidence" value="ECO:0007669"/>
    <property type="project" value="TreeGrafter"/>
</dbReference>
<feature type="domain" description="NAD-dependent epimerase/dehydratase" evidence="1">
    <location>
        <begin position="3"/>
        <end position="232"/>
    </location>
</feature>
<dbReference type="InterPro" id="IPR001509">
    <property type="entry name" value="Epimerase_deHydtase"/>
</dbReference>
<dbReference type="EMBL" id="JABXYM010000001">
    <property type="protein sequence ID" value="MCR6097306.1"/>
    <property type="molecule type" value="Genomic_DNA"/>
</dbReference>